<dbReference type="GO" id="GO:0003755">
    <property type="term" value="F:peptidyl-prolyl cis-trans isomerase activity"/>
    <property type="evidence" value="ECO:0007669"/>
    <property type="project" value="UniProtKB-KW"/>
</dbReference>
<feature type="signal peptide" evidence="3">
    <location>
        <begin position="1"/>
        <end position="26"/>
    </location>
</feature>
<keyword evidence="2" id="KW-0697">Rotamase</keyword>
<feature type="chain" id="PRO_5037296089" description="SurA N-terminal domain-containing protein" evidence="3">
    <location>
        <begin position="27"/>
        <end position="306"/>
    </location>
</feature>
<feature type="domain" description="SurA N-terminal" evidence="4">
    <location>
        <begin position="31"/>
        <end position="133"/>
    </location>
</feature>
<gene>
    <name evidence="5" type="ORF">GCM10011316_13820</name>
</gene>
<name>A0A916WYV5_9HYPH</name>
<evidence type="ECO:0000313" key="6">
    <source>
        <dbReference type="Proteomes" id="UP000605148"/>
    </source>
</evidence>
<dbReference type="PANTHER" id="PTHR47637">
    <property type="entry name" value="CHAPERONE SURA"/>
    <property type="match status" value="1"/>
</dbReference>
<comment type="caution">
    <text evidence="5">The sequence shown here is derived from an EMBL/GenBank/DDBJ whole genome shotgun (WGS) entry which is preliminary data.</text>
</comment>
<dbReference type="EMBL" id="BMFA01000003">
    <property type="protein sequence ID" value="GGB43090.1"/>
    <property type="molecule type" value="Genomic_DNA"/>
</dbReference>
<dbReference type="AlphaFoldDB" id="A0A916WYV5"/>
<organism evidence="5 6">
    <name type="scientific">Roseibium aquae</name>
    <dbReference type="NCBI Taxonomy" id="1323746"/>
    <lineage>
        <taxon>Bacteria</taxon>
        <taxon>Pseudomonadati</taxon>
        <taxon>Pseudomonadota</taxon>
        <taxon>Alphaproteobacteria</taxon>
        <taxon>Hyphomicrobiales</taxon>
        <taxon>Stappiaceae</taxon>
        <taxon>Roseibium</taxon>
    </lineage>
</organism>
<keyword evidence="1 3" id="KW-0732">Signal</keyword>
<dbReference type="Proteomes" id="UP000605148">
    <property type="component" value="Unassembled WGS sequence"/>
</dbReference>
<dbReference type="InterPro" id="IPR015391">
    <property type="entry name" value="SurA_N"/>
</dbReference>
<sequence>MRRPAALLLIVLMAALAPMIPWNASASIELVVNETPITSYDISQRSKLIRLTQRSSNSVARRQARQELIDEQLQLSEATRLGITISDAQLNEAYANVARGARLSPSQLSAALRQNGVDPQTLKDRLKAQLAWQQAVQRRFRSQITITESEVIAALRASNEETKNISIEYDLQRVIVVVPRNSSNGFRDKRLRESNQIRSAFDSCENPGAVLGQYSEVVVKPVGRRLETELPPNLREGVEATKVGGLTKPERSEVGFEMIAVCGKREIESDIAARTAMENELRAQEGESMSRRYLMELRRKATIIEK</sequence>
<dbReference type="PANTHER" id="PTHR47637:SF1">
    <property type="entry name" value="CHAPERONE SURA"/>
    <property type="match status" value="1"/>
</dbReference>
<evidence type="ECO:0000259" key="4">
    <source>
        <dbReference type="Pfam" id="PF09312"/>
    </source>
</evidence>
<dbReference type="InterPro" id="IPR050280">
    <property type="entry name" value="OMP_Chaperone_SurA"/>
</dbReference>
<protein>
    <recommendedName>
        <fullName evidence="4">SurA N-terminal domain-containing protein</fullName>
    </recommendedName>
</protein>
<accession>A0A916WYV5</accession>
<dbReference type="RefSeq" id="WP_150495265.1">
    <property type="nucleotide sequence ID" value="NZ_BMFA01000003.1"/>
</dbReference>
<evidence type="ECO:0000313" key="5">
    <source>
        <dbReference type="EMBL" id="GGB43090.1"/>
    </source>
</evidence>
<reference evidence="5" key="2">
    <citation type="submission" date="2020-09" db="EMBL/GenBank/DDBJ databases">
        <authorList>
            <person name="Sun Q."/>
            <person name="Zhou Y."/>
        </authorList>
    </citation>
    <scope>NUCLEOTIDE SEQUENCE</scope>
    <source>
        <strain evidence="5">CGMCC 1.12426</strain>
    </source>
</reference>
<dbReference type="SUPFAM" id="SSF109998">
    <property type="entry name" value="Triger factor/SurA peptide-binding domain-like"/>
    <property type="match status" value="1"/>
</dbReference>
<evidence type="ECO:0000256" key="2">
    <source>
        <dbReference type="ARBA" id="ARBA00023110"/>
    </source>
</evidence>
<keyword evidence="6" id="KW-1185">Reference proteome</keyword>
<evidence type="ECO:0000256" key="1">
    <source>
        <dbReference type="ARBA" id="ARBA00022729"/>
    </source>
</evidence>
<dbReference type="OrthoDB" id="9791746at2"/>
<dbReference type="InterPro" id="IPR027304">
    <property type="entry name" value="Trigger_fact/SurA_dom_sf"/>
</dbReference>
<evidence type="ECO:0000256" key="3">
    <source>
        <dbReference type="SAM" id="SignalP"/>
    </source>
</evidence>
<reference evidence="5" key="1">
    <citation type="journal article" date="2014" name="Int. J. Syst. Evol. Microbiol.">
        <title>Complete genome sequence of Corynebacterium casei LMG S-19264T (=DSM 44701T), isolated from a smear-ripened cheese.</title>
        <authorList>
            <consortium name="US DOE Joint Genome Institute (JGI-PGF)"/>
            <person name="Walter F."/>
            <person name="Albersmeier A."/>
            <person name="Kalinowski J."/>
            <person name="Ruckert C."/>
        </authorList>
    </citation>
    <scope>NUCLEOTIDE SEQUENCE</scope>
    <source>
        <strain evidence="5">CGMCC 1.12426</strain>
    </source>
</reference>
<keyword evidence="2" id="KW-0413">Isomerase</keyword>
<proteinExistence type="predicted"/>
<dbReference type="Gene3D" id="1.10.4030.10">
    <property type="entry name" value="Porin chaperone SurA, peptide-binding domain"/>
    <property type="match status" value="1"/>
</dbReference>
<dbReference type="Pfam" id="PF09312">
    <property type="entry name" value="SurA_N"/>
    <property type="match status" value="1"/>
</dbReference>